<sequence length="170" mass="18158">MHYSDPYGLFGIEDIPTIPQPVVDFSAGFGDTLSFGLTDMARDQLGTNGSVDKCSASYTGGEVSGVLVSTAIGGAAGWRAAGTKGWGKEFSHWIPNRKGGPRSLWNGNYVTKVEHALSDPYRYRFMPRTWKEANPMPNTVIQQWNRIPNVYKGGAAGAAIGVAGAATNSD</sequence>
<gene>
    <name evidence="1" type="ORF">FNU76_19330</name>
</gene>
<reference evidence="2" key="1">
    <citation type="submission" date="2019-07" db="EMBL/GenBank/DDBJ databases">
        <title>Chitinimonas sp. nov., isolated from Ny-Alesund, arctica soil.</title>
        <authorList>
            <person name="Xu Q."/>
            <person name="Peng F."/>
        </authorList>
    </citation>
    <scope>NUCLEOTIDE SEQUENCE [LARGE SCALE GENOMIC DNA]</scope>
    <source>
        <strain evidence="2">R3-44</strain>
    </source>
</reference>
<keyword evidence="2" id="KW-1185">Reference proteome</keyword>
<evidence type="ECO:0000313" key="1">
    <source>
        <dbReference type="EMBL" id="QDQ28329.1"/>
    </source>
</evidence>
<name>A0A516SJJ2_9NEIS</name>
<dbReference type="EMBL" id="CP041730">
    <property type="protein sequence ID" value="QDQ28329.1"/>
    <property type="molecule type" value="Genomic_DNA"/>
</dbReference>
<dbReference type="RefSeq" id="WP_144279712.1">
    <property type="nucleotide sequence ID" value="NZ_CP041730.1"/>
</dbReference>
<proteinExistence type="predicted"/>
<organism evidence="1 2">
    <name type="scientific">Chitinimonas arctica</name>
    <dbReference type="NCBI Taxonomy" id="2594795"/>
    <lineage>
        <taxon>Bacteria</taxon>
        <taxon>Pseudomonadati</taxon>
        <taxon>Pseudomonadota</taxon>
        <taxon>Betaproteobacteria</taxon>
        <taxon>Neisseriales</taxon>
        <taxon>Chitinibacteraceae</taxon>
        <taxon>Chitinimonas</taxon>
    </lineage>
</organism>
<protein>
    <submittedName>
        <fullName evidence="1">Uncharacterized protein</fullName>
    </submittedName>
</protein>
<dbReference type="AlphaFoldDB" id="A0A516SJJ2"/>
<dbReference type="Proteomes" id="UP000317550">
    <property type="component" value="Chromosome"/>
</dbReference>
<evidence type="ECO:0000313" key="2">
    <source>
        <dbReference type="Proteomes" id="UP000317550"/>
    </source>
</evidence>
<dbReference type="OrthoDB" id="5445630at2"/>
<dbReference type="KEGG" id="cari:FNU76_19330"/>
<accession>A0A516SJJ2</accession>